<evidence type="ECO:0000256" key="1">
    <source>
        <dbReference type="ARBA" id="ARBA00010617"/>
    </source>
</evidence>
<dbReference type="RefSeq" id="WP_319955445.1">
    <property type="nucleotide sequence ID" value="NZ_JAXAVX010000012.1"/>
</dbReference>
<dbReference type="EMBL" id="JAXAVX010000012">
    <property type="protein sequence ID" value="MDX8153296.1"/>
    <property type="molecule type" value="Genomic_DNA"/>
</dbReference>
<keyword evidence="2" id="KW-0503">Monooxygenase</keyword>
<accession>A0ABU4VN77</accession>
<evidence type="ECO:0000256" key="2">
    <source>
        <dbReference type="RuleBase" id="RU000461"/>
    </source>
</evidence>
<organism evidence="3 4">
    <name type="scientific">Patulibacter brassicae</name>
    <dbReference type="NCBI Taxonomy" id="1705717"/>
    <lineage>
        <taxon>Bacteria</taxon>
        <taxon>Bacillati</taxon>
        <taxon>Actinomycetota</taxon>
        <taxon>Thermoleophilia</taxon>
        <taxon>Solirubrobacterales</taxon>
        <taxon>Patulibacteraceae</taxon>
        <taxon>Patulibacter</taxon>
    </lineage>
</organism>
<dbReference type="PANTHER" id="PTHR46696:SF1">
    <property type="entry name" value="CYTOCHROME P450 YJIB-RELATED"/>
    <property type="match status" value="1"/>
</dbReference>
<dbReference type="PROSITE" id="PS00086">
    <property type="entry name" value="CYTOCHROME_P450"/>
    <property type="match status" value="1"/>
</dbReference>
<protein>
    <submittedName>
        <fullName evidence="3">Cytochrome P450</fullName>
    </submittedName>
</protein>
<proteinExistence type="inferred from homology"/>
<dbReference type="InterPro" id="IPR002397">
    <property type="entry name" value="Cyt_P450_B"/>
</dbReference>
<evidence type="ECO:0000313" key="4">
    <source>
        <dbReference type="Proteomes" id="UP001277761"/>
    </source>
</evidence>
<keyword evidence="4" id="KW-1185">Reference proteome</keyword>
<dbReference type="PANTHER" id="PTHR46696">
    <property type="entry name" value="P450, PUTATIVE (EUROFUNG)-RELATED"/>
    <property type="match status" value="1"/>
</dbReference>
<keyword evidence="2" id="KW-0349">Heme</keyword>
<dbReference type="InterPro" id="IPR036396">
    <property type="entry name" value="Cyt_P450_sf"/>
</dbReference>
<dbReference type="InterPro" id="IPR017972">
    <property type="entry name" value="Cyt_P450_CS"/>
</dbReference>
<gene>
    <name evidence="3" type="ORF">SK069_16980</name>
</gene>
<dbReference type="InterPro" id="IPR001128">
    <property type="entry name" value="Cyt_P450"/>
</dbReference>
<comment type="similarity">
    <text evidence="1 2">Belongs to the cytochrome P450 family.</text>
</comment>
<evidence type="ECO:0000313" key="3">
    <source>
        <dbReference type="EMBL" id="MDX8153296.1"/>
    </source>
</evidence>
<sequence length="480" mass="54216">MTTIDGALGRARAAVADKVQATVPVDRQVRAAHLVEKAKRAAGMSKPLVFTERPIPDPADVPLTEIDVSNPFMNRQGKWYPYFARLREEAPVHYLADSPFGPFWSITRYADIQAVDSNAEVFSAEPHIILGPPPLDIAMFIAMDPPKHDVQRKAVQGVVAPRNLKEMESLIRERVQDVLDHLPVGEPFDWVQAVSKEITGRMLATLLDFPFEQRHKLTYWSDAISGTAEGTGGTTHQDEFYAASEEMARSFMALWHDKAARRAAGEPDGFDLITLMQTSEDTKDLIKKPLEFLGNLALLIVGGNDTTRNSMSGGVYALNRFPDEFEKLKADPSLIPNMVSEIIRWQTPLAYMRRVAKRDVHFGGQFIRKGDQVVMWYASGNRDERKFEDPDAFRIDRKNARNHMSFGFGVHRCMGNRLAEMQLRILWEELLARFDRIDVVGEPEYVQSNFVKGYDRMMVRLTRKPGVPEAAARAEEPSTV</sequence>
<dbReference type="Proteomes" id="UP001277761">
    <property type="component" value="Unassembled WGS sequence"/>
</dbReference>
<reference evidence="3 4" key="1">
    <citation type="submission" date="2023-11" db="EMBL/GenBank/DDBJ databases">
        <authorList>
            <person name="Xu M."/>
            <person name="Jiang T."/>
        </authorList>
    </citation>
    <scope>NUCLEOTIDE SEQUENCE [LARGE SCALE GENOMIC DNA]</scope>
    <source>
        <strain evidence="3 4">SD</strain>
    </source>
</reference>
<dbReference type="PRINTS" id="PR00359">
    <property type="entry name" value="BP450"/>
</dbReference>
<dbReference type="CDD" id="cd11033">
    <property type="entry name" value="CYP142-like"/>
    <property type="match status" value="1"/>
</dbReference>
<dbReference type="SUPFAM" id="SSF48264">
    <property type="entry name" value="Cytochrome P450"/>
    <property type="match status" value="1"/>
</dbReference>
<name>A0ABU4VN77_9ACTN</name>
<dbReference type="Pfam" id="PF00067">
    <property type="entry name" value="p450"/>
    <property type="match status" value="1"/>
</dbReference>
<dbReference type="Gene3D" id="1.10.630.10">
    <property type="entry name" value="Cytochrome P450"/>
    <property type="match status" value="1"/>
</dbReference>
<comment type="caution">
    <text evidence="3">The sequence shown here is derived from an EMBL/GenBank/DDBJ whole genome shotgun (WGS) entry which is preliminary data.</text>
</comment>
<keyword evidence="2" id="KW-0479">Metal-binding</keyword>
<keyword evidence="2" id="KW-0560">Oxidoreductase</keyword>
<keyword evidence="2" id="KW-0408">Iron</keyword>